<protein>
    <recommendedName>
        <fullName evidence="6">GRIP domain-containing protein</fullName>
    </recommendedName>
</protein>
<dbReference type="GO" id="GO:0005794">
    <property type="term" value="C:Golgi apparatus"/>
    <property type="evidence" value="ECO:0007669"/>
    <property type="project" value="UniProtKB-SubCell"/>
</dbReference>
<feature type="compositionally biased region" description="Low complexity" evidence="5">
    <location>
        <begin position="573"/>
        <end position="596"/>
    </location>
</feature>
<evidence type="ECO:0000313" key="7">
    <source>
        <dbReference type="EMBL" id="KAJ8654565.1"/>
    </source>
</evidence>
<dbReference type="GO" id="GO:0007030">
    <property type="term" value="P:Golgi organization"/>
    <property type="evidence" value="ECO:0007669"/>
    <property type="project" value="TreeGrafter"/>
</dbReference>
<keyword evidence="2" id="KW-0333">Golgi apparatus</keyword>
<dbReference type="EMBL" id="JARTCD010000059">
    <property type="protein sequence ID" value="KAJ8654565.1"/>
    <property type="molecule type" value="Genomic_DNA"/>
</dbReference>
<name>A0AAD7UWI0_9FUNG</name>
<dbReference type="PANTHER" id="PTHR18921:SF2">
    <property type="entry name" value="THYROID RECEPTOR-INTERACTING PROTEIN 11"/>
    <property type="match status" value="1"/>
</dbReference>
<comment type="caution">
    <text evidence="7">The sequence shown here is derived from an EMBL/GenBank/DDBJ whole genome shotgun (WGS) entry which is preliminary data.</text>
</comment>
<dbReference type="AlphaFoldDB" id="A0AAD7UWI0"/>
<dbReference type="PROSITE" id="PS50913">
    <property type="entry name" value="GRIP"/>
    <property type="match status" value="1"/>
</dbReference>
<evidence type="ECO:0000259" key="6">
    <source>
        <dbReference type="PROSITE" id="PS50913"/>
    </source>
</evidence>
<evidence type="ECO:0000256" key="4">
    <source>
        <dbReference type="SAM" id="Coils"/>
    </source>
</evidence>
<accession>A0AAD7UWI0</accession>
<gene>
    <name evidence="7" type="ORF">O0I10_009747</name>
</gene>
<dbReference type="PANTHER" id="PTHR18921">
    <property type="entry name" value="MYOSIN HEAVY CHAIN - RELATED"/>
    <property type="match status" value="1"/>
</dbReference>
<evidence type="ECO:0000256" key="2">
    <source>
        <dbReference type="ARBA" id="ARBA00023034"/>
    </source>
</evidence>
<feature type="coiled-coil region" evidence="4">
    <location>
        <begin position="46"/>
        <end position="155"/>
    </location>
</feature>
<feature type="domain" description="GRIP" evidence="6">
    <location>
        <begin position="515"/>
        <end position="566"/>
    </location>
</feature>
<dbReference type="GeneID" id="83217152"/>
<dbReference type="RefSeq" id="XP_058339479.1">
    <property type="nucleotide sequence ID" value="XM_058489733.1"/>
</dbReference>
<proteinExistence type="predicted"/>
<evidence type="ECO:0000256" key="1">
    <source>
        <dbReference type="ARBA" id="ARBA00004555"/>
    </source>
</evidence>
<comment type="subcellular location">
    <subcellularLocation>
        <location evidence="1">Golgi apparatus</location>
    </subcellularLocation>
</comment>
<feature type="coiled-coil region" evidence="4">
    <location>
        <begin position="212"/>
        <end position="408"/>
    </location>
</feature>
<organism evidence="7 8">
    <name type="scientific">Lichtheimia ornata</name>
    <dbReference type="NCBI Taxonomy" id="688661"/>
    <lineage>
        <taxon>Eukaryota</taxon>
        <taxon>Fungi</taxon>
        <taxon>Fungi incertae sedis</taxon>
        <taxon>Mucoromycota</taxon>
        <taxon>Mucoromycotina</taxon>
        <taxon>Mucoromycetes</taxon>
        <taxon>Mucorales</taxon>
        <taxon>Lichtheimiaceae</taxon>
        <taxon>Lichtheimia</taxon>
    </lineage>
</organism>
<dbReference type="Pfam" id="PF10375">
    <property type="entry name" value="GRAB"/>
    <property type="match status" value="1"/>
</dbReference>
<feature type="region of interest" description="Disordered" evidence="5">
    <location>
        <begin position="563"/>
        <end position="600"/>
    </location>
</feature>
<evidence type="ECO:0000256" key="3">
    <source>
        <dbReference type="ARBA" id="ARBA00023054"/>
    </source>
</evidence>
<evidence type="ECO:0000313" key="8">
    <source>
        <dbReference type="Proteomes" id="UP001234581"/>
    </source>
</evidence>
<dbReference type="GO" id="GO:0031267">
    <property type="term" value="F:small GTPase binding"/>
    <property type="evidence" value="ECO:0007669"/>
    <property type="project" value="TreeGrafter"/>
</dbReference>
<dbReference type="Proteomes" id="UP001234581">
    <property type="component" value="Unassembled WGS sequence"/>
</dbReference>
<dbReference type="GO" id="GO:0006888">
    <property type="term" value="P:endoplasmic reticulum to Golgi vesicle-mediated transport"/>
    <property type="evidence" value="ECO:0007669"/>
    <property type="project" value="TreeGrafter"/>
</dbReference>
<evidence type="ECO:0000256" key="5">
    <source>
        <dbReference type="SAM" id="MobiDB-lite"/>
    </source>
</evidence>
<dbReference type="InterPro" id="IPR019459">
    <property type="entry name" value="GRAB"/>
</dbReference>
<reference evidence="7 8" key="1">
    <citation type="submission" date="2023-03" db="EMBL/GenBank/DDBJ databases">
        <title>Genome sequence of Lichtheimia ornata CBS 291.66.</title>
        <authorList>
            <person name="Mohabir J.T."/>
            <person name="Shea T.P."/>
            <person name="Kurbessoian T."/>
            <person name="Berby B."/>
            <person name="Fontaine J."/>
            <person name="Livny J."/>
            <person name="Gnirke A."/>
            <person name="Stajich J.E."/>
            <person name="Cuomo C.A."/>
        </authorList>
    </citation>
    <scope>NUCLEOTIDE SEQUENCE [LARGE SCALE GENOMIC DNA]</scope>
    <source>
        <strain evidence="7">CBS 291.66</strain>
    </source>
</reference>
<feature type="coiled-coil region" evidence="4">
    <location>
        <begin position="438"/>
        <end position="496"/>
    </location>
</feature>
<sequence length="639" mass="72892">MTLCLSRTRTCDTNTLERSCSSLESDAALQKEKQWKDQVATLHAKLTQAGNHLKTLAQENARLNQQIAQHNSERETHDNTVNDLLKTIGSLSLDDDTPQSLSAPEATKLVESVKARMKEKEEKATTKIESLENQVKTLSDQLEDAKKEAAAAAAVAATNQSTQSSKEPSKDKDQCDVDLITKSLTSLLEEDDDSVFPNELPLQVRSAFENVRQKWSDKLDSIKEDKKRMEQAHNDLQRQLTKSQLGASQDKDQWMNEKQELEAKLQHVEKQHRESEERVTQLQQEHQSLLGKLAHIKETLAPRLEADKQLRQQVSDLTARLETAERELTQTRADRVRHEEEMGRDLAAKERMVAELQAHMEQVQQEREEWEAHAMQTDAQRNQLETRCQQLTESFEELQHQQQKEKQEHELERASLANLQTVLEEFQTTKDAEVRAAVEHIERQLEVAKKSLTEYQERARVAESALDQYQQDVAKTQQYEQEIKEKNLLIGKLRHEAIILNEHLIEAMRRLKEETSDSNVDRQLISNLIIGFLMAPRGDRKRFEILTIIASVLQMSEEQKEQVGLLRPKNLRSSPSSNSSSTPGWASPQQQQQQSQATGESFTDAWISFLLKESSAYGRAASTTQSTPASPKEKSTTDI</sequence>
<feature type="region of interest" description="Disordered" evidence="5">
    <location>
        <begin position="620"/>
        <end position="639"/>
    </location>
</feature>
<dbReference type="InterPro" id="IPR000237">
    <property type="entry name" value="GRIP_dom"/>
</dbReference>
<keyword evidence="3 4" id="KW-0175">Coiled coil</keyword>
<keyword evidence="8" id="KW-1185">Reference proteome</keyword>